<feature type="compositionally biased region" description="Polar residues" evidence="10">
    <location>
        <begin position="811"/>
        <end position="826"/>
    </location>
</feature>
<evidence type="ECO:0000256" key="3">
    <source>
        <dbReference type="ARBA" id="ARBA00023242"/>
    </source>
</evidence>
<feature type="region of interest" description="Disordered" evidence="10">
    <location>
        <begin position="164"/>
        <end position="184"/>
    </location>
</feature>
<evidence type="ECO:0000256" key="6">
    <source>
        <dbReference type="ARBA" id="ARBA00060988"/>
    </source>
</evidence>
<feature type="domain" description="DEUBAD" evidence="11">
    <location>
        <begin position="39"/>
        <end position="156"/>
    </location>
</feature>
<dbReference type="InterPro" id="IPR044867">
    <property type="entry name" value="DEUBAD_dom"/>
</dbReference>
<proteinExistence type="inferred from homology"/>
<feature type="compositionally biased region" description="Low complexity" evidence="10">
    <location>
        <begin position="695"/>
        <end position="715"/>
    </location>
</feature>
<dbReference type="InterPro" id="IPR057748">
    <property type="entry name" value="NFRKB_WH_2"/>
</dbReference>
<name>A0A8B7AZM2_ORYAF</name>
<evidence type="ECO:0000256" key="5">
    <source>
        <dbReference type="ARBA" id="ARBA00059873"/>
    </source>
</evidence>
<evidence type="ECO:0000256" key="4">
    <source>
        <dbReference type="ARBA" id="ARBA00055613"/>
    </source>
</evidence>
<feature type="compositionally biased region" description="Low complexity" evidence="10">
    <location>
        <begin position="723"/>
        <end position="733"/>
    </location>
</feature>
<comment type="similarity">
    <text evidence="6">Belongs to the NFRKB family.</text>
</comment>
<feature type="compositionally biased region" description="Low complexity" evidence="10">
    <location>
        <begin position="677"/>
        <end position="688"/>
    </location>
</feature>
<feature type="compositionally biased region" description="Polar residues" evidence="10">
    <location>
        <begin position="750"/>
        <end position="771"/>
    </location>
</feature>
<feature type="region of interest" description="Disordered" evidence="10">
    <location>
        <begin position="811"/>
        <end position="830"/>
    </location>
</feature>
<evidence type="ECO:0000256" key="10">
    <source>
        <dbReference type="SAM" id="MobiDB-lite"/>
    </source>
</evidence>
<dbReference type="OrthoDB" id="70874at2759"/>
<comment type="subcellular location">
    <subcellularLocation>
        <location evidence="1">Nucleus</location>
    </subcellularLocation>
</comment>
<keyword evidence="2" id="KW-0238">DNA-binding</keyword>
<dbReference type="GeneID" id="103209366"/>
<protein>
    <recommendedName>
        <fullName evidence="7">Nuclear factor related to kappa-B-binding protein</fullName>
    </recommendedName>
    <alternativeName>
        <fullName evidence="8">DNA-binding protein R kappa-B</fullName>
    </alternativeName>
</protein>
<feature type="region of interest" description="Disordered" evidence="10">
    <location>
        <begin position="884"/>
        <end position="905"/>
    </location>
</feature>
<dbReference type="CTD" id="4798"/>
<dbReference type="FunFam" id="1.10.10.2430:FF:000001">
    <property type="entry name" value="Nuclear factor related to kappaB binding protein"/>
    <property type="match status" value="1"/>
</dbReference>
<feature type="region of interest" description="Disordered" evidence="10">
    <location>
        <begin position="1014"/>
        <end position="1039"/>
    </location>
</feature>
<sequence>MDSLDHMLTDPLELGPCGDGHGTRIMEDCLLGGTRVSLPEDLLEDPEIFFDVVSLSTWQEVLSDSQREYLQQFLPLFPEDSIEQQNQLILALFSGENFRFGNPLHIAQKLFRDGHFNPEVVKYRQLCFKSQYKRYLNSQQQYFHRLLKQILASRSDLLDMARRSGPALPLRQKRPSPSCTPEEREWRTQQRYLKVLREVKEECGDTALSSDEEDLSSWLPSSPACSPSPAVPLRVVPTLSTMDMKTADKIELGDSDLKIMLKKHHEKRKRQPDHPDLLTADLTLNDIMTRVNAGRKGSLAALYDLAVLKKKVKEKEEKKKKKLKMIKSEAEDLAEPLSSTEGLPSLSQAPSPLAIPAIKEEPLEDLKPCLGINEISSSFFSLLLEILLLEGQASLPMLEERVLDWQSSPASSLNSWFSAAPNWAELVLPALQYLAGESRAVPSSFSPFVEFKEKTQQWKLLGQSQDNEKELAALFQLWLETKDQTFCKQENEDSSDATTPVPRVRTDYVVRPSTGEEKRVFQEQERYRYSQPHKAFTFRMHGFESVVGPVKGVFDKETSLNKAREHSLLRSDRPAYVTILSLVRDAAARLPNGEGTRAEICELLKDSQFLAPDVTSTQVNTVVSGALDRLHYEKDPCVKYDIGRKLWIYLHRDRSEEEFERIHQAQAAAAKARKALQQKPKPPSKVKSSSKESSIKVLSSGPSEQSQLSLSDSSMPPTPVTPVTPSTPALPATPISPPPVSSVNKSAPSTISEPAKSNSSVLLVSSPTMPQLGTMLSPPSSQTPPTSQAAARVVSHSGSAGLPQVRVVAQSSLPTQQSTGSTQTLPQMPPGPQLRVSATAAQTKVVPQTMMATVPVKAQATTATVQRPVTGQTGLTVTGLTATASPVSKPASSSPGSSTPSSSTAAVIQNVTGQNIIKQVAITGQLGVKPQTGNSIPLTATNFRIQGKDVLRLPPSSITTDAKGQTVLRITPDMMATLAKSQVTTVKLTQDLFGTGSSTAGKGISATLHVTSNPVHATESPAKASSSSAPSSTPTGTTVVKVTPDLKSAEASSSAFRLMPALGVSVADQKGKNTVASSEGKPAATIRIVQGLGMMPPKAGQTITVAAHAKQGCSVTSGSGTVHTSAVSLPSMNAAVSKTVAVASGAASTPISIGTGSPSVRQVPVSTTVVSTTQAGKLPTRITVPLSVISQPMKGKNVVTAPIIKGNLGTNISGLGRNIILTTMPAGTKLIAGNKPVSFLTAQQLQQLQQQGQTTQVRIQTVPASHLQQGTAAGSSKAVSTVVVTTAPSPKQAPEQQ</sequence>
<reference evidence="13" key="1">
    <citation type="submission" date="2025-08" db="UniProtKB">
        <authorList>
            <consortium name="RefSeq"/>
        </authorList>
    </citation>
    <scope>IDENTIFICATION</scope>
</reference>
<dbReference type="GO" id="GO:0010604">
    <property type="term" value="P:positive regulation of macromolecule metabolic process"/>
    <property type="evidence" value="ECO:0007669"/>
    <property type="project" value="UniProtKB-ARBA"/>
</dbReference>
<dbReference type="GO" id="GO:0003677">
    <property type="term" value="F:DNA binding"/>
    <property type="evidence" value="ECO:0007669"/>
    <property type="project" value="UniProtKB-KW"/>
</dbReference>
<accession>A0A8B7AZM2</accession>
<dbReference type="Pfam" id="PF14465">
    <property type="entry name" value="WHD_1st_NFRKB"/>
    <property type="match status" value="1"/>
</dbReference>
<feature type="compositionally biased region" description="Low complexity" evidence="10">
    <location>
        <begin position="777"/>
        <end position="791"/>
    </location>
</feature>
<dbReference type="PROSITE" id="PS51916">
    <property type="entry name" value="DEUBAD"/>
    <property type="match status" value="1"/>
</dbReference>
<evidence type="ECO:0000259" key="11">
    <source>
        <dbReference type="PROSITE" id="PS51916"/>
    </source>
</evidence>
<keyword evidence="3" id="KW-0539">Nucleus</keyword>
<dbReference type="Gene3D" id="1.10.10.2430">
    <property type="entry name" value="NFRKB winged helix-like domain"/>
    <property type="match status" value="1"/>
</dbReference>
<dbReference type="InterPro" id="IPR024867">
    <property type="entry name" value="NFRKB"/>
</dbReference>
<dbReference type="Pfam" id="PF25793">
    <property type="entry name" value="WHD_2nd_NFRKB"/>
    <property type="match status" value="1"/>
</dbReference>
<dbReference type="GO" id="GO:0033044">
    <property type="term" value="P:regulation of chromosome organization"/>
    <property type="evidence" value="ECO:0007669"/>
    <property type="project" value="UniProtKB-ARBA"/>
</dbReference>
<evidence type="ECO:0000256" key="2">
    <source>
        <dbReference type="ARBA" id="ARBA00023125"/>
    </source>
</evidence>
<keyword evidence="9" id="KW-0175">Coiled coil</keyword>
<dbReference type="RefSeq" id="XP_007953378.1">
    <property type="nucleotide sequence ID" value="XM_007955187.2"/>
</dbReference>
<evidence type="ECO:0000256" key="8">
    <source>
        <dbReference type="ARBA" id="ARBA00076275"/>
    </source>
</evidence>
<organism evidence="12 13">
    <name type="scientific">Orycteropus afer afer</name>
    <dbReference type="NCBI Taxonomy" id="1230840"/>
    <lineage>
        <taxon>Eukaryota</taxon>
        <taxon>Metazoa</taxon>
        <taxon>Chordata</taxon>
        <taxon>Craniata</taxon>
        <taxon>Vertebrata</taxon>
        <taxon>Euteleostomi</taxon>
        <taxon>Mammalia</taxon>
        <taxon>Eutheria</taxon>
        <taxon>Afrotheria</taxon>
        <taxon>Tubulidentata</taxon>
        <taxon>Orycteropodidae</taxon>
        <taxon>Orycteropus</taxon>
    </lineage>
</organism>
<dbReference type="InterPro" id="IPR025220">
    <property type="entry name" value="NFRKB_WH_1"/>
</dbReference>
<keyword evidence="12" id="KW-1185">Reference proteome</keyword>
<evidence type="ECO:0000256" key="1">
    <source>
        <dbReference type="ARBA" id="ARBA00004123"/>
    </source>
</evidence>
<evidence type="ECO:0000313" key="12">
    <source>
        <dbReference type="Proteomes" id="UP000694850"/>
    </source>
</evidence>
<feature type="compositionally biased region" description="Low complexity" evidence="10">
    <location>
        <begin position="1017"/>
        <end position="1039"/>
    </location>
</feature>
<dbReference type="GO" id="GO:0031011">
    <property type="term" value="C:Ino80 complex"/>
    <property type="evidence" value="ECO:0007669"/>
    <property type="project" value="InterPro"/>
</dbReference>
<dbReference type="Proteomes" id="UP000694850">
    <property type="component" value="Unplaced"/>
</dbReference>
<dbReference type="GO" id="GO:0051052">
    <property type="term" value="P:regulation of DNA metabolic process"/>
    <property type="evidence" value="ECO:0007669"/>
    <property type="project" value="UniProtKB-ARBA"/>
</dbReference>
<gene>
    <name evidence="13" type="primary">NFRKB</name>
</gene>
<dbReference type="InterPro" id="IPR038106">
    <property type="entry name" value="NFRKB_winged_sf"/>
</dbReference>
<dbReference type="GO" id="GO:0002020">
    <property type="term" value="F:protease binding"/>
    <property type="evidence" value="ECO:0007669"/>
    <property type="project" value="TreeGrafter"/>
</dbReference>
<dbReference type="PANTHER" id="PTHR13052:SF3">
    <property type="entry name" value="NUCLEAR FACTOR RELATED TO KAPPA-B-BINDING PROTEIN"/>
    <property type="match status" value="1"/>
</dbReference>
<feature type="coiled-coil region" evidence="9">
    <location>
        <begin position="305"/>
        <end position="333"/>
    </location>
</feature>
<dbReference type="GO" id="GO:0045935">
    <property type="term" value="P:positive regulation of nucleobase-containing compound metabolic process"/>
    <property type="evidence" value="ECO:0007669"/>
    <property type="project" value="UniProtKB-ARBA"/>
</dbReference>
<dbReference type="CDD" id="cd21865">
    <property type="entry name" value="DEUBAD_NFRKB"/>
    <property type="match status" value="1"/>
</dbReference>
<dbReference type="PANTHER" id="PTHR13052">
    <property type="entry name" value="NFRKB-RELATED"/>
    <property type="match status" value="1"/>
</dbReference>
<evidence type="ECO:0000313" key="13">
    <source>
        <dbReference type="RefSeq" id="XP_007953378.1"/>
    </source>
</evidence>
<feature type="region of interest" description="Disordered" evidence="10">
    <location>
        <begin position="669"/>
        <end position="797"/>
    </location>
</feature>
<evidence type="ECO:0000256" key="9">
    <source>
        <dbReference type="SAM" id="Coils"/>
    </source>
</evidence>
<comment type="function">
    <text evidence="5">Putative regulatory component of the chromatin remodeling INO80 complex which is involved in transcriptional regulation, DNA replication and probably DNA repair. Modulates the deubiquitinase activity of UCHL5 in the INO80 complex.</text>
</comment>
<evidence type="ECO:0000256" key="7">
    <source>
        <dbReference type="ARBA" id="ARBA00070975"/>
    </source>
</evidence>
<comment type="function">
    <text evidence="4">Binds to the DNA consensus sequence 5'-GGGGAATCTCC-3'.</text>
</comment>